<dbReference type="PRINTS" id="PR01415">
    <property type="entry name" value="ANKYRIN"/>
</dbReference>
<dbReference type="Gene3D" id="1.25.40.20">
    <property type="entry name" value="Ankyrin repeat-containing domain"/>
    <property type="match status" value="2"/>
</dbReference>
<dbReference type="SMART" id="SM00248">
    <property type="entry name" value="ANK"/>
    <property type="match status" value="7"/>
</dbReference>
<name>A0A162NCY4_9CRUS</name>
<feature type="repeat" description="ANK" evidence="3">
    <location>
        <begin position="198"/>
        <end position="230"/>
    </location>
</feature>
<dbReference type="AlphaFoldDB" id="A0A162NCY4"/>
<sequence>MRRWCVSRSLPSMSYKKESLSDVRLHSAARQGNVMDLRHLLESGKVHTDSRDKEGTTPLMMASAGGHLECCRELIKQGADPTLRRKTGAGSLFLAAQGGFRDIVNLLIRAGAPVNARCKDGGTALMVAAQQGYAEICLELINSGANIHYQMKDGATCLFLAAQNGHAKVVSLILAIADSAKDSSALLAEEMINIRRLDGATPLYMSAQMGFDYVVRLLLSAGANPNIVRNDGVSPLLKACQKGHVDTVRELLQSNPSLGLSQNGDSPLYAAVLRRDMPIIRILMKAGADAYLATSRSLLSPKTLAEKLHFWEIVDLLSATDSREASSSSSPILM</sequence>
<dbReference type="PROSITE" id="PS50088">
    <property type="entry name" value="ANK_REPEAT"/>
    <property type="match status" value="6"/>
</dbReference>
<evidence type="ECO:0000256" key="1">
    <source>
        <dbReference type="ARBA" id="ARBA00022737"/>
    </source>
</evidence>
<organism evidence="4 5">
    <name type="scientific">Daphnia magna</name>
    <dbReference type="NCBI Taxonomy" id="35525"/>
    <lineage>
        <taxon>Eukaryota</taxon>
        <taxon>Metazoa</taxon>
        <taxon>Ecdysozoa</taxon>
        <taxon>Arthropoda</taxon>
        <taxon>Crustacea</taxon>
        <taxon>Branchiopoda</taxon>
        <taxon>Diplostraca</taxon>
        <taxon>Cladocera</taxon>
        <taxon>Anomopoda</taxon>
        <taxon>Daphniidae</taxon>
        <taxon>Daphnia</taxon>
    </lineage>
</organism>
<dbReference type="OrthoDB" id="6358664at2759"/>
<dbReference type="PANTHER" id="PTHR24126">
    <property type="entry name" value="ANKYRIN REPEAT, PH AND SEC7 DOMAIN CONTAINING PROTEIN SECG-RELATED"/>
    <property type="match status" value="1"/>
</dbReference>
<evidence type="ECO:0000313" key="4">
    <source>
        <dbReference type="EMBL" id="KZS17868.1"/>
    </source>
</evidence>
<evidence type="ECO:0000256" key="2">
    <source>
        <dbReference type="ARBA" id="ARBA00023043"/>
    </source>
</evidence>
<dbReference type="PANTHER" id="PTHR24126:SF14">
    <property type="entry name" value="ANK_REP_REGION DOMAIN-CONTAINING PROTEIN"/>
    <property type="match status" value="1"/>
</dbReference>
<keyword evidence="5" id="KW-1185">Reference proteome</keyword>
<dbReference type="Proteomes" id="UP000076858">
    <property type="component" value="Unassembled WGS sequence"/>
</dbReference>
<feature type="repeat" description="ANK" evidence="3">
    <location>
        <begin position="54"/>
        <end position="86"/>
    </location>
</feature>
<gene>
    <name evidence="4" type="ORF">APZ42_015855</name>
</gene>
<dbReference type="SUPFAM" id="SSF48403">
    <property type="entry name" value="Ankyrin repeat"/>
    <property type="match status" value="1"/>
</dbReference>
<feature type="repeat" description="ANK" evidence="3">
    <location>
        <begin position="87"/>
        <end position="119"/>
    </location>
</feature>
<reference evidence="4 5" key="1">
    <citation type="submission" date="2016-03" db="EMBL/GenBank/DDBJ databases">
        <title>EvidentialGene: Evidence-directed Construction of Genes on Genomes.</title>
        <authorList>
            <person name="Gilbert D.G."/>
            <person name="Choi J.-H."/>
            <person name="Mockaitis K."/>
            <person name="Colbourne J."/>
            <person name="Pfrender M."/>
        </authorList>
    </citation>
    <scope>NUCLEOTIDE SEQUENCE [LARGE SCALE GENOMIC DNA]</scope>
    <source>
        <strain evidence="4 5">Xinb3</strain>
        <tissue evidence="4">Complete organism</tissue>
    </source>
</reference>
<keyword evidence="2 3" id="KW-0040">ANK repeat</keyword>
<accession>A0A162NCY4</accession>
<dbReference type="InterPro" id="IPR002110">
    <property type="entry name" value="Ankyrin_rpt"/>
</dbReference>
<feature type="repeat" description="ANK" evidence="3">
    <location>
        <begin position="263"/>
        <end position="295"/>
    </location>
</feature>
<dbReference type="PROSITE" id="PS50297">
    <property type="entry name" value="ANK_REP_REGION"/>
    <property type="match status" value="5"/>
</dbReference>
<dbReference type="InterPro" id="IPR036770">
    <property type="entry name" value="Ankyrin_rpt-contain_sf"/>
</dbReference>
<dbReference type="STRING" id="35525.A0A162NCY4"/>
<dbReference type="Pfam" id="PF12796">
    <property type="entry name" value="Ank_2"/>
    <property type="match status" value="3"/>
</dbReference>
<feature type="repeat" description="ANK" evidence="3">
    <location>
        <begin position="231"/>
        <end position="263"/>
    </location>
</feature>
<protein>
    <submittedName>
        <fullName evidence="4">Putative Ankyrin repeat and SOCS box protein 1</fullName>
    </submittedName>
</protein>
<feature type="repeat" description="ANK" evidence="3">
    <location>
        <begin position="120"/>
        <end position="152"/>
    </location>
</feature>
<proteinExistence type="predicted"/>
<comment type="caution">
    <text evidence="4">The sequence shown here is derived from an EMBL/GenBank/DDBJ whole genome shotgun (WGS) entry which is preliminary data.</text>
</comment>
<evidence type="ECO:0000313" key="5">
    <source>
        <dbReference type="Proteomes" id="UP000076858"/>
    </source>
</evidence>
<evidence type="ECO:0000256" key="3">
    <source>
        <dbReference type="PROSITE-ProRule" id="PRU00023"/>
    </source>
</evidence>
<dbReference type="EMBL" id="LRGB01000568">
    <property type="protein sequence ID" value="KZS17868.1"/>
    <property type="molecule type" value="Genomic_DNA"/>
</dbReference>
<keyword evidence="1" id="KW-0677">Repeat</keyword>